<name>A0ABR1PTM7_9PEZI</name>
<dbReference type="Proteomes" id="UP001391051">
    <property type="component" value="Unassembled WGS sequence"/>
</dbReference>
<keyword evidence="2" id="KW-1185">Reference proteome</keyword>
<protein>
    <submittedName>
        <fullName evidence="1">Uncharacterized protein</fullName>
    </submittedName>
</protein>
<dbReference type="RefSeq" id="XP_066693132.1">
    <property type="nucleotide sequence ID" value="XM_066850894.1"/>
</dbReference>
<organism evidence="1 2">
    <name type="scientific">Apiospora aurea</name>
    <dbReference type="NCBI Taxonomy" id="335848"/>
    <lineage>
        <taxon>Eukaryota</taxon>
        <taxon>Fungi</taxon>
        <taxon>Dikarya</taxon>
        <taxon>Ascomycota</taxon>
        <taxon>Pezizomycotina</taxon>
        <taxon>Sordariomycetes</taxon>
        <taxon>Xylariomycetidae</taxon>
        <taxon>Amphisphaeriales</taxon>
        <taxon>Apiosporaceae</taxon>
        <taxon>Apiospora</taxon>
    </lineage>
</organism>
<evidence type="ECO:0000313" key="2">
    <source>
        <dbReference type="Proteomes" id="UP001391051"/>
    </source>
</evidence>
<reference evidence="1 2" key="1">
    <citation type="submission" date="2023-01" db="EMBL/GenBank/DDBJ databases">
        <title>Analysis of 21 Apiospora genomes using comparative genomics revels a genus with tremendous synthesis potential of carbohydrate active enzymes and secondary metabolites.</title>
        <authorList>
            <person name="Sorensen T."/>
        </authorList>
    </citation>
    <scope>NUCLEOTIDE SEQUENCE [LARGE SCALE GENOMIC DNA]</scope>
    <source>
        <strain evidence="1 2">CBS 24483</strain>
    </source>
</reference>
<comment type="caution">
    <text evidence="1">The sequence shown here is derived from an EMBL/GenBank/DDBJ whole genome shotgun (WGS) entry which is preliminary data.</text>
</comment>
<dbReference type="GeneID" id="92083956"/>
<gene>
    <name evidence="1" type="ORF">PG986_014672</name>
</gene>
<sequence>MPTEELPQHIAVPLTLQFLIGFTNQSLFTSLNTFLVDYYPDQSASAQAANNLIRCEMAAAGLAVVDTMIQRLGVEAAQQVDDLYSNEYLPSDPLMKFQDDKGMGGFLSCLYEMVFDLARAIPHEDDLQDRLVQFLVELAKLPTEEVKIWGEDCLVYARNPAYSVVQDDNWNSSYRRPPLNPIRLRLTAWPY</sequence>
<proteinExistence type="predicted"/>
<accession>A0ABR1PTM7</accession>
<dbReference type="SUPFAM" id="SSF103473">
    <property type="entry name" value="MFS general substrate transporter"/>
    <property type="match status" value="1"/>
</dbReference>
<dbReference type="InterPro" id="IPR036259">
    <property type="entry name" value="MFS_trans_sf"/>
</dbReference>
<evidence type="ECO:0000313" key="1">
    <source>
        <dbReference type="EMBL" id="KAK7937804.1"/>
    </source>
</evidence>
<dbReference type="EMBL" id="JAQQWE010000010">
    <property type="protein sequence ID" value="KAK7937804.1"/>
    <property type="molecule type" value="Genomic_DNA"/>
</dbReference>